<feature type="domain" description="DUF2179" evidence="7">
    <location>
        <begin position="230"/>
        <end position="284"/>
    </location>
</feature>
<evidence type="ECO:0000256" key="2">
    <source>
        <dbReference type="ARBA" id="ARBA00022475"/>
    </source>
</evidence>
<dbReference type="Proteomes" id="UP000215215">
    <property type="component" value="Unassembled WGS sequence"/>
</dbReference>
<dbReference type="InterPro" id="IPR051461">
    <property type="entry name" value="UPF0750_membrane"/>
</dbReference>
<dbReference type="Pfam" id="PF02588">
    <property type="entry name" value="YitT_membrane"/>
    <property type="match status" value="1"/>
</dbReference>
<keyword evidence="2" id="KW-1003">Cell membrane</keyword>
<feature type="transmembrane region" description="Helical" evidence="6">
    <location>
        <begin position="118"/>
        <end position="137"/>
    </location>
</feature>
<dbReference type="CDD" id="cd16380">
    <property type="entry name" value="YitT_C"/>
    <property type="match status" value="1"/>
</dbReference>
<sequence length="291" mass="32148">MKLSQNLRRRLRRSLRDYSLIVIGCISASLGYVLFLVPHNIPPGGVSSLSMIFHHFFNTPFGLVMLVFNIPIFIFAVKMLGGVFGIRTLVGLILLSLFSDFFTYVIKLHTPTDVTLLATLYGGALLGFGLGLVFRGGGSTGGSDIIGRIIGKYTNLSTGYGILIVDAFVIALFASLMRSYEPALYGFISLFLSSKVIDVVLEGREYARAVYVFSKYPDEIAGRITKDLNRGVSVLYGEGMYTKTRERILFCVVTRKEVQKLRDLIAEEDGEAFVVVTSVHEVLGKGFKPRT</sequence>
<accession>A0A235BUL0</accession>
<dbReference type="EMBL" id="NOZQ01000103">
    <property type="protein sequence ID" value="OYD15749.1"/>
    <property type="molecule type" value="Genomic_DNA"/>
</dbReference>
<dbReference type="PANTHER" id="PTHR33545">
    <property type="entry name" value="UPF0750 MEMBRANE PROTEIN YITT-RELATED"/>
    <property type="match status" value="1"/>
</dbReference>
<evidence type="ECO:0000256" key="4">
    <source>
        <dbReference type="ARBA" id="ARBA00022989"/>
    </source>
</evidence>
<keyword evidence="3 6" id="KW-0812">Transmembrane</keyword>
<evidence type="ECO:0000256" key="5">
    <source>
        <dbReference type="ARBA" id="ARBA00023136"/>
    </source>
</evidence>
<organism evidence="8 9">
    <name type="scientific">candidate division WOR-3 bacterium JGI_Cruoil_03_44_89</name>
    <dbReference type="NCBI Taxonomy" id="1973748"/>
    <lineage>
        <taxon>Bacteria</taxon>
        <taxon>Bacteria division WOR-3</taxon>
    </lineage>
</organism>
<dbReference type="AlphaFoldDB" id="A0A235BUL0"/>
<name>A0A235BUL0_UNCW3</name>
<keyword evidence="5 6" id="KW-0472">Membrane</keyword>
<evidence type="ECO:0000259" key="7">
    <source>
        <dbReference type="Pfam" id="PF10035"/>
    </source>
</evidence>
<dbReference type="InterPro" id="IPR003740">
    <property type="entry name" value="YitT"/>
</dbReference>
<dbReference type="Pfam" id="PF10035">
    <property type="entry name" value="DUF2179"/>
    <property type="match status" value="1"/>
</dbReference>
<dbReference type="Gene3D" id="3.30.70.120">
    <property type="match status" value="1"/>
</dbReference>
<dbReference type="InterPro" id="IPR019264">
    <property type="entry name" value="DUF2179"/>
</dbReference>
<reference evidence="8 9" key="1">
    <citation type="submission" date="2017-07" db="EMBL/GenBank/DDBJ databases">
        <title>Recovery of genomes from metagenomes via a dereplication, aggregation, and scoring strategy.</title>
        <authorList>
            <person name="Sieber C.M."/>
            <person name="Probst A.J."/>
            <person name="Sharrar A."/>
            <person name="Thomas B.C."/>
            <person name="Hess M."/>
            <person name="Tringe S.G."/>
            <person name="Banfield J.F."/>
        </authorList>
    </citation>
    <scope>NUCLEOTIDE SEQUENCE [LARGE SCALE GENOMIC DNA]</scope>
    <source>
        <strain evidence="8">JGI_Cruoil_03_44_89</strain>
    </source>
</reference>
<evidence type="ECO:0000313" key="9">
    <source>
        <dbReference type="Proteomes" id="UP000215215"/>
    </source>
</evidence>
<feature type="transmembrane region" description="Helical" evidence="6">
    <location>
        <begin position="57"/>
        <end position="77"/>
    </location>
</feature>
<evidence type="ECO:0000256" key="1">
    <source>
        <dbReference type="ARBA" id="ARBA00004651"/>
    </source>
</evidence>
<comment type="subcellular location">
    <subcellularLocation>
        <location evidence="1">Cell membrane</location>
        <topology evidence="1">Multi-pass membrane protein</topology>
    </subcellularLocation>
</comment>
<keyword evidence="4 6" id="KW-1133">Transmembrane helix</keyword>
<proteinExistence type="predicted"/>
<feature type="transmembrane region" description="Helical" evidence="6">
    <location>
        <begin position="20"/>
        <end position="37"/>
    </location>
</feature>
<dbReference type="PANTHER" id="PTHR33545:SF3">
    <property type="entry name" value="UPF0750 MEMBRANE PROTEIN YQFU"/>
    <property type="match status" value="1"/>
</dbReference>
<feature type="transmembrane region" description="Helical" evidence="6">
    <location>
        <begin position="158"/>
        <end position="177"/>
    </location>
</feature>
<gene>
    <name evidence="8" type="ORF">CH333_04920</name>
</gene>
<evidence type="ECO:0000313" key="8">
    <source>
        <dbReference type="EMBL" id="OYD15749.1"/>
    </source>
</evidence>
<evidence type="ECO:0000256" key="6">
    <source>
        <dbReference type="SAM" id="Phobius"/>
    </source>
</evidence>
<dbReference type="GO" id="GO:0005886">
    <property type="term" value="C:plasma membrane"/>
    <property type="evidence" value="ECO:0007669"/>
    <property type="project" value="UniProtKB-SubCell"/>
</dbReference>
<feature type="transmembrane region" description="Helical" evidence="6">
    <location>
        <begin position="84"/>
        <end position="106"/>
    </location>
</feature>
<dbReference type="PIRSF" id="PIRSF006483">
    <property type="entry name" value="Membrane_protein_YitT"/>
    <property type="match status" value="1"/>
</dbReference>
<comment type="caution">
    <text evidence="8">The sequence shown here is derived from an EMBL/GenBank/DDBJ whole genome shotgun (WGS) entry which is preliminary data.</text>
</comment>
<protein>
    <recommendedName>
        <fullName evidence="7">DUF2179 domain-containing protein</fullName>
    </recommendedName>
</protein>
<dbReference type="InterPro" id="IPR015867">
    <property type="entry name" value="N-reg_PII/ATP_PRibTrfase_C"/>
</dbReference>
<evidence type="ECO:0000256" key="3">
    <source>
        <dbReference type="ARBA" id="ARBA00022692"/>
    </source>
</evidence>